<dbReference type="EMBL" id="FOFA01000001">
    <property type="protein sequence ID" value="SEP70175.1"/>
    <property type="molecule type" value="Genomic_DNA"/>
</dbReference>
<evidence type="ECO:0000256" key="1">
    <source>
        <dbReference type="SAM" id="MobiDB-lite"/>
    </source>
</evidence>
<evidence type="ECO:0000256" key="2">
    <source>
        <dbReference type="SAM" id="Phobius"/>
    </source>
</evidence>
<dbReference type="RefSeq" id="WP_091177457.1">
    <property type="nucleotide sequence ID" value="NZ_FOFA01000001.1"/>
</dbReference>
<evidence type="ECO:0000313" key="4">
    <source>
        <dbReference type="Proteomes" id="UP000198504"/>
    </source>
</evidence>
<evidence type="ECO:0000313" key="3">
    <source>
        <dbReference type="EMBL" id="SEP70175.1"/>
    </source>
</evidence>
<protein>
    <submittedName>
        <fullName evidence="3">Uncharacterized protein</fullName>
    </submittedName>
</protein>
<accession>A0A1H9A0P3</accession>
<keyword evidence="2" id="KW-1133">Transmembrane helix</keyword>
<keyword evidence="4" id="KW-1185">Reference proteome</keyword>
<reference evidence="4" key="1">
    <citation type="submission" date="2016-10" db="EMBL/GenBank/DDBJ databases">
        <authorList>
            <person name="Varghese N."/>
            <person name="Submissions S."/>
        </authorList>
    </citation>
    <scope>NUCLEOTIDE SEQUENCE [LARGE SCALE GENOMIC DNA]</scope>
    <source>
        <strain evidence="4">CGMCC 4.6856</strain>
    </source>
</reference>
<feature type="transmembrane region" description="Helical" evidence="2">
    <location>
        <begin position="21"/>
        <end position="44"/>
    </location>
</feature>
<keyword evidence="2" id="KW-0812">Transmembrane</keyword>
<name>A0A1H9A0P3_9ACTN</name>
<dbReference type="OrthoDB" id="3455227at2"/>
<feature type="region of interest" description="Disordered" evidence="1">
    <location>
        <begin position="67"/>
        <end position="103"/>
    </location>
</feature>
<dbReference type="STRING" id="1036181.SAMN05421756_101430"/>
<dbReference type="Proteomes" id="UP000198504">
    <property type="component" value="Unassembled WGS sequence"/>
</dbReference>
<proteinExistence type="predicted"/>
<keyword evidence="2" id="KW-0472">Membrane</keyword>
<sequence>MPQPDRRPRRLGARPGEAGSATLEYIAALALLGLLVGALTLPMLSAGTSLKTKVCEIYATVAAAGSGAGAASCGTTGPTGPTDPGQPTQPPFDPKPAKCKVGEHGEKVNSEIKIAFVKLGENAGFVETTYSDGTVTYTATDGASIGLTGGFGGKLDIGKVERGAKVDFGGDFKVDYGSTWVFKNADEAAKMRKQLDDYLAEQEIIKHDPMYAIKFLWSDPKEPPKPPQQTVSTIEVAGSVEGKVGLSLPWKQDPGSTSGVPNLALADFGLKFGGSEKWTQITDNVAGTKTYTTTGEGYGQVNGTVGPYAGELKGVLGSSMSVTRDKDNQVTKITLTTTREGKATSTVNFGQKDLGGKGSDADSASHVTVSTASLDVSTPEQRALADAWLAEQASDPDAYVSPETFYPDKLVDSDPFQNLMYTNATVSNVQYDNVSDKQGFAAEVKVGIALGVDFSLETSDSKAVDATYLGAPAEGGTTRAPVDFPECLAK</sequence>
<organism evidence="3 4">
    <name type="scientific">Microlunatus flavus</name>
    <dbReference type="NCBI Taxonomy" id="1036181"/>
    <lineage>
        <taxon>Bacteria</taxon>
        <taxon>Bacillati</taxon>
        <taxon>Actinomycetota</taxon>
        <taxon>Actinomycetes</taxon>
        <taxon>Propionibacteriales</taxon>
        <taxon>Propionibacteriaceae</taxon>
        <taxon>Microlunatus</taxon>
    </lineage>
</organism>
<feature type="compositionally biased region" description="Low complexity" evidence="1">
    <location>
        <begin position="67"/>
        <end position="86"/>
    </location>
</feature>
<dbReference type="AlphaFoldDB" id="A0A1H9A0P3"/>
<gene>
    <name evidence="3" type="ORF">SAMN05421756_101430</name>
</gene>